<comment type="caution">
    <text evidence="3">The sequence shown here is derived from an EMBL/GenBank/DDBJ whole genome shotgun (WGS) entry which is preliminary data.</text>
</comment>
<dbReference type="Pfam" id="PF10119">
    <property type="entry name" value="MethyTransf_Reg"/>
    <property type="match status" value="1"/>
</dbReference>
<dbReference type="PANTHER" id="PTHR43861">
    <property type="entry name" value="TRANS-ACONITATE 2-METHYLTRANSFERASE-RELATED"/>
    <property type="match status" value="1"/>
</dbReference>
<feature type="domain" description="Methyltransferase" evidence="2">
    <location>
        <begin position="45"/>
        <end position="134"/>
    </location>
</feature>
<protein>
    <submittedName>
        <fullName evidence="3">Methyltransferase domain-containing protein</fullName>
    </submittedName>
</protein>
<keyword evidence="4" id="KW-1185">Reference proteome</keyword>
<organism evidence="3 4">
    <name type="scientific">Neoroseomonas marina</name>
    <dbReference type="NCBI Taxonomy" id="1232220"/>
    <lineage>
        <taxon>Bacteria</taxon>
        <taxon>Pseudomonadati</taxon>
        <taxon>Pseudomonadota</taxon>
        <taxon>Alphaproteobacteria</taxon>
        <taxon>Acetobacterales</taxon>
        <taxon>Acetobacteraceae</taxon>
        <taxon>Neoroseomonas</taxon>
    </lineage>
</organism>
<evidence type="ECO:0000313" key="4">
    <source>
        <dbReference type="Proteomes" id="UP000548582"/>
    </source>
</evidence>
<proteinExistence type="predicted"/>
<dbReference type="Proteomes" id="UP000548582">
    <property type="component" value="Unassembled WGS sequence"/>
</dbReference>
<sequence length="500" mass="53763">MTHATARYGAADVRYIVDFDPYASPARLHLALAIADTEWEPRDRDRLTVLDIGCGRGTTALLLAAANPGWDVIGLDLQPAHVTEAREIAAEAGLSNLRVIEADLAEFDEARAARLLPEVDIVICRGVWTWVPDVVRQGIVALLKSRVRPGGLVLMGYNALPGFSVAIVLQRLLHEAVRGVPGTEAERGRHALAVLQQLRELGSPYLPPPKVLDGIIGLGNVSPAYMAHEWFTGFWRPVFHADLAKDLAAARLEFGGPARASTGMAELQLRPQQQEMRNSLPEWMHPETTYDLFLNRRFRTDIFVRGRRPGGRRRLGEIRFAMAGNPDHATMRLPTQAGQAGLPEPQQRALLEALAQGPRTLAELGALPGMTDLTLPDIAVMLADTSTALPLWRDPSDDPAIAARAARCNAALARHFAVEAAAANSPLGAVCHAFGSAFPLSGTNLAIVVALQSGVPADADLLARDLAPDPDDAPAVAALREEVNGTLALYLGAWRALGVV</sequence>
<evidence type="ECO:0000313" key="3">
    <source>
        <dbReference type="EMBL" id="NMJ39936.1"/>
    </source>
</evidence>
<accession>A0A848E746</accession>
<dbReference type="GO" id="GO:0032259">
    <property type="term" value="P:methylation"/>
    <property type="evidence" value="ECO:0007669"/>
    <property type="project" value="UniProtKB-KW"/>
</dbReference>
<dbReference type="InterPro" id="IPR025714">
    <property type="entry name" value="Methyltranfer_dom"/>
</dbReference>
<keyword evidence="3" id="KW-0808">Transferase</keyword>
<dbReference type="AlphaFoldDB" id="A0A848E746"/>
<dbReference type="GO" id="GO:0008168">
    <property type="term" value="F:methyltransferase activity"/>
    <property type="evidence" value="ECO:0007669"/>
    <property type="project" value="UniProtKB-KW"/>
</dbReference>
<dbReference type="EMBL" id="JABBKX010000001">
    <property type="protein sequence ID" value="NMJ39936.1"/>
    <property type="molecule type" value="Genomic_DNA"/>
</dbReference>
<gene>
    <name evidence="3" type="ORF">GWK16_01690</name>
</gene>
<name>A0A848E746_9PROT</name>
<keyword evidence="3" id="KW-0489">Methyltransferase</keyword>
<dbReference type="CDD" id="cd02440">
    <property type="entry name" value="AdoMet_MTases"/>
    <property type="match status" value="1"/>
</dbReference>
<dbReference type="InterPro" id="IPR018773">
    <property type="entry name" value="MeTrfase_reg_dom_prd"/>
</dbReference>
<feature type="domain" description="Methyltransferase regulatory" evidence="1">
    <location>
        <begin position="223"/>
        <end position="305"/>
    </location>
</feature>
<reference evidence="3 4" key="1">
    <citation type="submission" date="2020-03" db="EMBL/GenBank/DDBJ databases">
        <authorList>
            <person name="Sun Q."/>
        </authorList>
    </citation>
    <scope>NUCLEOTIDE SEQUENCE [LARGE SCALE GENOMIC DNA]</scope>
    <source>
        <strain evidence="3 4">JC162</strain>
    </source>
</reference>
<evidence type="ECO:0000259" key="2">
    <source>
        <dbReference type="Pfam" id="PF13847"/>
    </source>
</evidence>
<dbReference type="RefSeq" id="WP_170052237.1">
    <property type="nucleotide sequence ID" value="NZ_JABBKX010000001.1"/>
</dbReference>
<dbReference type="Gene3D" id="3.40.50.150">
    <property type="entry name" value="Vaccinia Virus protein VP39"/>
    <property type="match status" value="1"/>
</dbReference>
<dbReference type="SUPFAM" id="SSF53335">
    <property type="entry name" value="S-adenosyl-L-methionine-dependent methyltransferases"/>
    <property type="match status" value="1"/>
</dbReference>
<dbReference type="Pfam" id="PF13847">
    <property type="entry name" value="Methyltransf_31"/>
    <property type="match status" value="1"/>
</dbReference>
<evidence type="ECO:0000259" key="1">
    <source>
        <dbReference type="Pfam" id="PF10119"/>
    </source>
</evidence>
<dbReference type="InterPro" id="IPR029063">
    <property type="entry name" value="SAM-dependent_MTases_sf"/>
</dbReference>